<reference evidence="1 2" key="1">
    <citation type="submission" date="2020-08" db="EMBL/GenBank/DDBJ databases">
        <title>Sequencing the genomes of 1000 actinobacteria strains.</title>
        <authorList>
            <person name="Klenk H.-P."/>
        </authorList>
    </citation>
    <scope>NUCLEOTIDE SEQUENCE [LARGE SCALE GENOMIC DNA]</scope>
    <source>
        <strain evidence="1 2">DSM 44786</strain>
    </source>
</reference>
<protein>
    <submittedName>
        <fullName evidence="1">Uncharacterized protein</fullName>
    </submittedName>
</protein>
<dbReference type="EMBL" id="JACHJR010000001">
    <property type="protein sequence ID" value="MBB4947661.1"/>
    <property type="molecule type" value="Genomic_DNA"/>
</dbReference>
<proteinExistence type="predicted"/>
<dbReference type="AlphaFoldDB" id="A0A7W7SBX9"/>
<organism evidence="1 2">
    <name type="scientific">Kitasatospora gansuensis</name>
    <dbReference type="NCBI Taxonomy" id="258050"/>
    <lineage>
        <taxon>Bacteria</taxon>
        <taxon>Bacillati</taxon>
        <taxon>Actinomycetota</taxon>
        <taxon>Actinomycetes</taxon>
        <taxon>Kitasatosporales</taxon>
        <taxon>Streptomycetaceae</taxon>
        <taxon>Kitasatospora</taxon>
    </lineage>
</organism>
<gene>
    <name evidence="1" type="ORF">F4556_003196</name>
</gene>
<name>A0A7W7SBX9_9ACTN</name>
<accession>A0A7W7SBX9</accession>
<sequence length="62" mass="6432">MGLGADDLRVLAPLEAAHLRNDRAVILGTEHDGKALLIAAITPRIVSDGAETSKILPLPPAP</sequence>
<keyword evidence="2" id="KW-1185">Reference proteome</keyword>
<evidence type="ECO:0000313" key="2">
    <source>
        <dbReference type="Proteomes" id="UP000573327"/>
    </source>
</evidence>
<comment type="caution">
    <text evidence="1">The sequence shown here is derived from an EMBL/GenBank/DDBJ whole genome shotgun (WGS) entry which is preliminary data.</text>
</comment>
<dbReference type="Proteomes" id="UP000573327">
    <property type="component" value="Unassembled WGS sequence"/>
</dbReference>
<evidence type="ECO:0000313" key="1">
    <source>
        <dbReference type="EMBL" id="MBB4947661.1"/>
    </source>
</evidence>